<comment type="caution">
    <text evidence="2">The sequence shown here is derived from an EMBL/GenBank/DDBJ whole genome shotgun (WGS) entry which is preliminary data.</text>
</comment>
<keyword evidence="3" id="KW-1185">Reference proteome</keyword>
<feature type="domain" description="PilZ" evidence="1">
    <location>
        <begin position="11"/>
        <end position="89"/>
    </location>
</feature>
<reference evidence="2 3" key="1">
    <citation type="submission" date="2023-08" db="EMBL/GenBank/DDBJ databases">
        <title>genomic of DY56.</title>
        <authorList>
            <person name="Wang Y."/>
        </authorList>
    </citation>
    <scope>NUCLEOTIDE SEQUENCE [LARGE SCALE GENOMIC DNA]</scope>
    <source>
        <strain evidence="2 3">DY56-A-20</strain>
    </source>
</reference>
<dbReference type="Proteomes" id="UP001235664">
    <property type="component" value="Unassembled WGS sequence"/>
</dbReference>
<sequence length="118" mass="13117">MARSADKNIGRREKSRKIISVPGKIRTGRGVPHHVAITDLSEGGCRVIDSSEWIKEGSSVSIRVGRLDPIYATVRWAKKGEIGLEFHQPLYGPVFENIRTILAGAEEAPERRSLMRPV</sequence>
<dbReference type="Gene3D" id="2.40.10.220">
    <property type="entry name" value="predicted glycosyltransferase like domains"/>
    <property type="match status" value="1"/>
</dbReference>
<dbReference type="InterPro" id="IPR009875">
    <property type="entry name" value="PilZ_domain"/>
</dbReference>
<evidence type="ECO:0000313" key="3">
    <source>
        <dbReference type="Proteomes" id="UP001235664"/>
    </source>
</evidence>
<protein>
    <submittedName>
        <fullName evidence="2">PilZ domain-containing protein</fullName>
    </submittedName>
</protein>
<dbReference type="Pfam" id="PF07238">
    <property type="entry name" value="PilZ"/>
    <property type="match status" value="1"/>
</dbReference>
<gene>
    <name evidence="2" type="ORF">Q9K01_02560</name>
</gene>
<dbReference type="SUPFAM" id="SSF141371">
    <property type="entry name" value="PilZ domain-like"/>
    <property type="match status" value="1"/>
</dbReference>
<accession>A0ABT9H5B2</accession>
<dbReference type="RefSeq" id="WP_305928635.1">
    <property type="nucleotide sequence ID" value="NZ_JAVAIL010000001.1"/>
</dbReference>
<organism evidence="2 3">
    <name type="scientific">Qipengyuania benthica</name>
    <dbReference type="NCBI Taxonomy" id="3067651"/>
    <lineage>
        <taxon>Bacteria</taxon>
        <taxon>Pseudomonadati</taxon>
        <taxon>Pseudomonadota</taxon>
        <taxon>Alphaproteobacteria</taxon>
        <taxon>Sphingomonadales</taxon>
        <taxon>Erythrobacteraceae</taxon>
        <taxon>Qipengyuania</taxon>
    </lineage>
</organism>
<evidence type="ECO:0000259" key="1">
    <source>
        <dbReference type="Pfam" id="PF07238"/>
    </source>
</evidence>
<name>A0ABT9H5B2_9SPHN</name>
<dbReference type="EMBL" id="JAVAIL010000001">
    <property type="protein sequence ID" value="MDP4538504.1"/>
    <property type="molecule type" value="Genomic_DNA"/>
</dbReference>
<proteinExistence type="predicted"/>
<evidence type="ECO:0000313" key="2">
    <source>
        <dbReference type="EMBL" id="MDP4538504.1"/>
    </source>
</evidence>